<dbReference type="Pfam" id="PF09911">
    <property type="entry name" value="DUF2140"/>
    <property type="match status" value="1"/>
</dbReference>
<protein>
    <submittedName>
        <fullName evidence="1">Signal peptide</fullName>
    </submittedName>
</protein>
<dbReference type="OrthoDB" id="2241695at2"/>
<accession>A0A2X3VX11</accession>
<organism evidence="1 2">
    <name type="scientific">Streptococcus ferus</name>
    <dbReference type="NCBI Taxonomy" id="1345"/>
    <lineage>
        <taxon>Bacteria</taxon>
        <taxon>Bacillati</taxon>
        <taxon>Bacillota</taxon>
        <taxon>Bacilli</taxon>
        <taxon>Lactobacillales</taxon>
        <taxon>Streptococcaceae</taxon>
        <taxon>Streptococcus</taxon>
    </lineage>
</organism>
<sequence length="201" mass="22673">MKHKKTGKINWWKWLFLFLLALNLSLVGVLASRLLTTGADSQQTSQTETKSSIQVGSFSTTREQLTQTINSYLKSYQSKGTTFQVAIDSENIIFQGTYSLLGYEIPLYVYFEPYSLSTGAVQLKVTSVSAGNLALPESDILRYIKSSYDLPSFVQVLPDKSAINVNLQNLNQETDFSLKARQIDLLNDQFIFDIFKKNTVK</sequence>
<reference evidence="1 2" key="1">
    <citation type="submission" date="2018-06" db="EMBL/GenBank/DDBJ databases">
        <authorList>
            <consortium name="Pathogen Informatics"/>
            <person name="Doyle S."/>
        </authorList>
    </citation>
    <scope>NUCLEOTIDE SEQUENCE [LARGE SCALE GENOMIC DNA]</scope>
    <source>
        <strain evidence="1 2">NCTC12278</strain>
    </source>
</reference>
<dbReference type="STRING" id="1123303.GCA_000372425_00081"/>
<dbReference type="EMBL" id="LS483343">
    <property type="protein sequence ID" value="SQF39749.1"/>
    <property type="molecule type" value="Genomic_DNA"/>
</dbReference>
<gene>
    <name evidence="1" type="ORF">NCTC12278_00547</name>
</gene>
<dbReference type="RefSeq" id="WP_018029414.1">
    <property type="nucleotide sequence ID" value="NZ_LS483343.1"/>
</dbReference>
<dbReference type="KEGG" id="sfer:NCTC12278_00547"/>
<dbReference type="AlphaFoldDB" id="A0A2X3VX11"/>
<evidence type="ECO:0000313" key="1">
    <source>
        <dbReference type="EMBL" id="SQF39749.1"/>
    </source>
</evidence>
<keyword evidence="2" id="KW-1185">Reference proteome</keyword>
<proteinExistence type="predicted"/>
<dbReference type="Proteomes" id="UP000249495">
    <property type="component" value="Chromosome 1"/>
</dbReference>
<name>A0A2X3VX11_9STRE</name>
<dbReference type="InterPro" id="IPR018672">
    <property type="entry name" value="DUF2140"/>
</dbReference>
<evidence type="ECO:0000313" key="2">
    <source>
        <dbReference type="Proteomes" id="UP000249495"/>
    </source>
</evidence>